<accession>A0A0N4UHI2</accession>
<sequence>MSGDLDLLSGMEEKTPDDCKAILLIISKKDNRTYCDNYPGISRCRFNRQHTICCSSILQMFSIQLILWMVCNGILEKTIRLIKAFYQHTSAWVCMWGSEQTASK</sequence>
<protein>
    <submittedName>
        <fullName evidence="1 4">Uncharacterized protein</fullName>
    </submittedName>
</protein>
<evidence type="ECO:0000313" key="4">
    <source>
        <dbReference type="WBParaSite" id="DME_0000701501-mRNA-1"/>
    </source>
</evidence>
<gene>
    <name evidence="1" type="ORF">DME_LOCUS1567</name>
</gene>
<evidence type="ECO:0000313" key="1">
    <source>
        <dbReference type="EMBL" id="VDN51594.1"/>
    </source>
</evidence>
<reference evidence="4" key="1">
    <citation type="submission" date="2017-02" db="UniProtKB">
        <authorList>
            <consortium name="WormBaseParasite"/>
        </authorList>
    </citation>
    <scope>IDENTIFICATION</scope>
</reference>
<evidence type="ECO:0000313" key="3">
    <source>
        <dbReference type="Proteomes" id="UP000274756"/>
    </source>
</evidence>
<dbReference type="AlphaFoldDB" id="A0A0N4UHI2"/>
<organism evidence="2 4">
    <name type="scientific">Dracunculus medinensis</name>
    <name type="common">Guinea worm</name>
    <dbReference type="NCBI Taxonomy" id="318479"/>
    <lineage>
        <taxon>Eukaryota</taxon>
        <taxon>Metazoa</taxon>
        <taxon>Ecdysozoa</taxon>
        <taxon>Nematoda</taxon>
        <taxon>Chromadorea</taxon>
        <taxon>Rhabditida</taxon>
        <taxon>Spirurina</taxon>
        <taxon>Dracunculoidea</taxon>
        <taxon>Dracunculidae</taxon>
        <taxon>Dracunculus</taxon>
    </lineage>
</organism>
<dbReference type="Proteomes" id="UP000038040">
    <property type="component" value="Unplaced"/>
</dbReference>
<dbReference type="WBParaSite" id="DME_0000701501-mRNA-1">
    <property type="protein sequence ID" value="DME_0000701501-mRNA-1"/>
    <property type="gene ID" value="DME_0000701501"/>
</dbReference>
<dbReference type="Proteomes" id="UP000274756">
    <property type="component" value="Unassembled WGS sequence"/>
</dbReference>
<evidence type="ECO:0000313" key="2">
    <source>
        <dbReference type="Proteomes" id="UP000038040"/>
    </source>
</evidence>
<proteinExistence type="predicted"/>
<reference evidence="1 3" key="2">
    <citation type="submission" date="2018-11" db="EMBL/GenBank/DDBJ databases">
        <authorList>
            <consortium name="Pathogen Informatics"/>
        </authorList>
    </citation>
    <scope>NUCLEOTIDE SEQUENCE [LARGE SCALE GENOMIC DNA]</scope>
</reference>
<keyword evidence="3" id="KW-1185">Reference proteome</keyword>
<dbReference type="EMBL" id="UYYG01000025">
    <property type="protein sequence ID" value="VDN51594.1"/>
    <property type="molecule type" value="Genomic_DNA"/>
</dbReference>
<name>A0A0N4UHI2_DRAME</name>
<dbReference type="OrthoDB" id="410104at2759"/>